<evidence type="ECO:0008006" key="3">
    <source>
        <dbReference type="Google" id="ProtNLM"/>
    </source>
</evidence>
<reference evidence="2" key="1">
    <citation type="journal article" date="2019" name="Int. J. Syst. Evol. Microbiol.">
        <title>The Global Catalogue of Microorganisms (GCM) 10K type strain sequencing project: providing services to taxonomists for standard genome sequencing and annotation.</title>
        <authorList>
            <consortium name="The Broad Institute Genomics Platform"/>
            <consortium name="The Broad Institute Genome Sequencing Center for Infectious Disease"/>
            <person name="Wu L."/>
            <person name="Ma J."/>
        </authorList>
    </citation>
    <scope>NUCLEOTIDE SEQUENCE [LARGE SCALE GENOMIC DNA]</scope>
    <source>
        <strain evidence="2">JCM 17111</strain>
    </source>
</reference>
<accession>A0ABP6WVM2</accession>
<comment type="caution">
    <text evidence="1">The sequence shown here is derived from an EMBL/GenBank/DDBJ whole genome shotgun (WGS) entry which is preliminary data.</text>
</comment>
<protein>
    <recommendedName>
        <fullName evidence="3">Transposase</fullName>
    </recommendedName>
</protein>
<dbReference type="Proteomes" id="UP001500954">
    <property type="component" value="Unassembled WGS sequence"/>
</dbReference>
<sequence>MLAEKIPHKLMYRNKKIDNADGAISSLYLLMYMSSSIERINKVTDSTMPFKHILSQLKCSFLKL</sequence>
<evidence type="ECO:0000313" key="1">
    <source>
        <dbReference type="EMBL" id="GAA3556333.1"/>
    </source>
</evidence>
<dbReference type="EMBL" id="BAABCY010000016">
    <property type="protein sequence ID" value="GAA3556333.1"/>
    <property type="molecule type" value="Genomic_DNA"/>
</dbReference>
<evidence type="ECO:0000313" key="2">
    <source>
        <dbReference type="Proteomes" id="UP001500954"/>
    </source>
</evidence>
<name>A0ABP6WVM2_9FLAO</name>
<organism evidence="1 2">
    <name type="scientific">Snuella lapsa</name>
    <dbReference type="NCBI Taxonomy" id="870481"/>
    <lineage>
        <taxon>Bacteria</taxon>
        <taxon>Pseudomonadati</taxon>
        <taxon>Bacteroidota</taxon>
        <taxon>Flavobacteriia</taxon>
        <taxon>Flavobacteriales</taxon>
        <taxon>Flavobacteriaceae</taxon>
        <taxon>Snuella</taxon>
    </lineage>
</organism>
<gene>
    <name evidence="1" type="ORF">GCM10022395_04570</name>
</gene>
<keyword evidence="2" id="KW-1185">Reference proteome</keyword>
<proteinExistence type="predicted"/>